<keyword evidence="6" id="KW-0540">Nuclease</keyword>
<keyword evidence="7" id="KW-1185">Reference proteome</keyword>
<evidence type="ECO:0000313" key="7">
    <source>
        <dbReference type="Proteomes" id="UP000194577"/>
    </source>
</evidence>
<dbReference type="InterPro" id="IPR027417">
    <property type="entry name" value="P-loop_NTPase"/>
</dbReference>
<evidence type="ECO:0000256" key="4">
    <source>
        <dbReference type="SAM" id="Coils"/>
    </source>
</evidence>
<name>A0ABX4MB59_9ACTO</name>
<comment type="similarity">
    <text evidence="1">Belongs to the SMC family. SbcC subfamily.</text>
</comment>
<keyword evidence="6" id="KW-0269">Exonuclease</keyword>
<evidence type="ECO:0000256" key="5">
    <source>
        <dbReference type="SAM" id="MobiDB-lite"/>
    </source>
</evidence>
<keyword evidence="4" id="KW-0175">Coiled coil</keyword>
<organism evidence="6 7">
    <name type="scientific">Actinomyces ruminis</name>
    <dbReference type="NCBI Taxonomy" id="1937003"/>
    <lineage>
        <taxon>Bacteria</taxon>
        <taxon>Bacillati</taxon>
        <taxon>Actinomycetota</taxon>
        <taxon>Actinomycetes</taxon>
        <taxon>Actinomycetales</taxon>
        <taxon>Actinomycetaceae</taxon>
        <taxon>Actinomyces</taxon>
    </lineage>
</organism>
<dbReference type="PANTHER" id="PTHR32114:SF2">
    <property type="entry name" value="ABC TRANSPORTER ABCH.3"/>
    <property type="match status" value="1"/>
</dbReference>
<dbReference type="GO" id="GO:0004527">
    <property type="term" value="F:exonuclease activity"/>
    <property type="evidence" value="ECO:0007669"/>
    <property type="project" value="UniProtKB-KW"/>
</dbReference>
<evidence type="ECO:0000256" key="1">
    <source>
        <dbReference type="ARBA" id="ARBA00006930"/>
    </source>
</evidence>
<feature type="coiled-coil region" evidence="4">
    <location>
        <begin position="307"/>
        <end position="369"/>
    </location>
</feature>
<dbReference type="Gene3D" id="3.40.50.300">
    <property type="entry name" value="P-loop containing nucleotide triphosphate hydrolases"/>
    <property type="match status" value="1"/>
</dbReference>
<dbReference type="RefSeq" id="WP_276567345.1">
    <property type="nucleotide sequence ID" value="NZ_MTPX02000047.1"/>
</dbReference>
<comment type="caution">
    <text evidence="6">The sequence shown here is derived from an EMBL/GenBank/DDBJ whole genome shotgun (WGS) entry which is preliminary data.</text>
</comment>
<evidence type="ECO:0000313" key="6">
    <source>
        <dbReference type="EMBL" id="PHP52383.1"/>
    </source>
</evidence>
<comment type="subunit">
    <text evidence="2">Heterodimer of SbcC and SbcD.</text>
</comment>
<dbReference type="SUPFAM" id="SSF52540">
    <property type="entry name" value="P-loop containing nucleoside triphosphate hydrolases"/>
    <property type="match status" value="1"/>
</dbReference>
<dbReference type="Proteomes" id="UP000194577">
    <property type="component" value="Unassembled WGS sequence"/>
</dbReference>
<sequence length="725" mass="75330">LTRAQEAARAADAAHGRAAQALADDAPDAPDVDPGSALALAGAEAGPARAALDGLAALLSAEPALATSPNAHHDVSSPKAEPALAAVAAAAAALTEHGQSLRTRAGALSAVVEVEAGLPTREQETQATREQLAATAAEVERAAAQLAERPGLQTELSERLTAAREAQAGLAQARVTRDACQERLQAAQRAAALEPRIAAARDAVQQAAAEALTAAGLVAQRRNDWITATAGSLAAELVDGQPCPLCGSTEHPSPAAPGASAISRTQVEDAEAAQQQADAALTSCTREHDTLVAEQAAARAIAGEGSVDVLTQSLEAARARLQAAEQTAAPLAQLEAELAEFAEVTDRLREDLDRRRSRLAEDRARLETQSAALAQDRERCRDARGEYESVAARMRSLADAADAAADLATRLTTAEAATRTAVQERRELADMVAQAGFASAAQAAAAALPSSDLAALEARVNERAARRERVRQALTEDETIASLTGEETADVDGARERLTAAESNYEAAMQAREQARAFLARVRDAAAGLADAANALTAAIEDSATLLEVAALAAGSNDAATPLSTWVLLERFNDVLAFANDRLDQMSAGRYALVRVDDEAGSARRRDRGLGLGVVDRFSDSDVRDPKTLSGGETFYVSLSLALALADVVTAESGGVTMETLFIDEGFGSLDPETLQAVLAELGRLQAGGRTVGIVSHVEELRRQVADRIEVTRSPTGSTLRTIAS</sequence>
<feature type="region of interest" description="Disordered" evidence="5">
    <location>
        <begin position="1"/>
        <end position="37"/>
    </location>
</feature>
<feature type="non-terminal residue" evidence="6">
    <location>
        <position position="1"/>
    </location>
</feature>
<feature type="coiled-coil region" evidence="4">
    <location>
        <begin position="453"/>
        <end position="511"/>
    </location>
</feature>
<accession>A0ABX4MB59</accession>
<evidence type="ECO:0000256" key="3">
    <source>
        <dbReference type="ARBA" id="ARBA00013368"/>
    </source>
</evidence>
<dbReference type="EMBL" id="MTPX02000047">
    <property type="protein sequence ID" value="PHP52383.1"/>
    <property type="molecule type" value="Genomic_DNA"/>
</dbReference>
<keyword evidence="6" id="KW-0378">Hydrolase</keyword>
<dbReference type="PANTHER" id="PTHR32114">
    <property type="entry name" value="ABC TRANSPORTER ABCH.3"/>
    <property type="match status" value="1"/>
</dbReference>
<protein>
    <recommendedName>
        <fullName evidence="3">Nuclease SbcCD subunit C</fullName>
    </recommendedName>
</protein>
<proteinExistence type="inferred from homology"/>
<feature type="coiled-coil region" evidence="4">
    <location>
        <begin position="129"/>
        <end position="190"/>
    </location>
</feature>
<feature type="compositionally biased region" description="Low complexity" evidence="5">
    <location>
        <begin position="1"/>
        <end position="24"/>
    </location>
</feature>
<evidence type="ECO:0000256" key="2">
    <source>
        <dbReference type="ARBA" id="ARBA00011322"/>
    </source>
</evidence>
<gene>
    <name evidence="6" type="ORF">BW737_009805</name>
</gene>
<reference evidence="6 7" key="1">
    <citation type="submission" date="2017-10" db="EMBL/GenBank/DDBJ databases">
        <title>Draft genome sequence of cellulolytic Actinomyces sp CtC72 isolated from cattle rumen fluid.</title>
        <authorList>
            <person name="Joshi A.J."/>
            <person name="Vasudevan G."/>
            <person name="Lanjekar V.B."/>
            <person name="Hivarkar S."/>
            <person name="Engineer A."/>
            <person name="Pore S.D."/>
            <person name="Dhakephalkar P.K."/>
            <person name="Dagar S."/>
        </authorList>
    </citation>
    <scope>NUCLEOTIDE SEQUENCE [LARGE SCALE GENOMIC DNA]</scope>
    <source>
        <strain evidence="7">CtC72</strain>
    </source>
</reference>
<dbReference type="Pfam" id="PF13558">
    <property type="entry name" value="SbcC_Walker_B"/>
    <property type="match status" value="1"/>
</dbReference>